<gene>
    <name evidence="1" type="ORF">IAB03_06700</name>
</gene>
<dbReference type="PANTHER" id="PTHR41339">
    <property type="entry name" value="LIPL48"/>
    <property type="match status" value="1"/>
</dbReference>
<sequence>MSVSFIACDKDTDNGGGDGDGDGGEGSGNAILFADGTQIGNGDKEFDIIGKHTLKKGTYVMKGWCYVTEGSELTIEPGTVIKGDKGTKAALIVEPGGKVIAKGTETAPIVFTSNQPVGSRKPGDWGGLIICGKAPNNNTKMTIEGGPRTEHGGNDVNDNSGIYSYIRVEFAGFPFETDQEINGVTFASVGKSTQVDHIQVSYSNDDSFEWFGGAVNGKYLVAYHGWDDEFDTDNGFSGNLQFLLGVRHPKIADTSLSNGFESDNNKDGTAAIPMTGCVFSNVTFVGPVGQADDFSNTTDYITAGEMNPKNGSKLGTFQAAMHIRRNSRLNCFNSVAVGYPVGLLLDNQKGTTQTAAENGDLKLNNLYFAGMTILGSDVNKAWKDAYSTDGVTMDETKKSFSHTYFLAQPGNKYYENISDLMLNQPNSLKATPNYGPKVGSPLRDKSTQTLFSDAKLQDAFFQKVDYIGAFKSDAEQDNWLKNWTNFDPHNTAY</sequence>
<comment type="caution">
    <text evidence="1">The sequence shown here is derived from an EMBL/GenBank/DDBJ whole genome shotgun (WGS) entry which is preliminary data.</text>
</comment>
<reference evidence="1" key="1">
    <citation type="submission" date="2020-10" db="EMBL/GenBank/DDBJ databases">
        <authorList>
            <person name="Gilroy R."/>
        </authorList>
    </citation>
    <scope>NUCLEOTIDE SEQUENCE</scope>
    <source>
        <strain evidence="1">CHK158-818</strain>
    </source>
</reference>
<organism evidence="1 2">
    <name type="scientific">Candidatus Gallibacteroides avistercoris</name>
    <dbReference type="NCBI Taxonomy" id="2840833"/>
    <lineage>
        <taxon>Bacteria</taxon>
        <taxon>Pseudomonadati</taxon>
        <taxon>Bacteroidota</taxon>
        <taxon>Bacteroidia</taxon>
        <taxon>Bacteroidales</taxon>
        <taxon>Bacteroidaceae</taxon>
        <taxon>Bacteroidaceae incertae sedis</taxon>
        <taxon>Candidatus Gallibacteroides</taxon>
    </lineage>
</organism>
<dbReference type="EMBL" id="DVNA01000149">
    <property type="protein sequence ID" value="HIU55473.1"/>
    <property type="molecule type" value="Genomic_DNA"/>
</dbReference>
<evidence type="ECO:0000313" key="2">
    <source>
        <dbReference type="Proteomes" id="UP000824112"/>
    </source>
</evidence>
<proteinExistence type="predicted"/>
<dbReference type="AlphaFoldDB" id="A0A9D1M8G4"/>
<accession>A0A9D1M8G4</accession>
<reference evidence="1" key="2">
    <citation type="journal article" date="2021" name="PeerJ">
        <title>Extensive microbial diversity within the chicken gut microbiome revealed by metagenomics and culture.</title>
        <authorList>
            <person name="Gilroy R."/>
            <person name="Ravi A."/>
            <person name="Getino M."/>
            <person name="Pursley I."/>
            <person name="Horton D.L."/>
            <person name="Alikhan N.F."/>
            <person name="Baker D."/>
            <person name="Gharbi K."/>
            <person name="Hall N."/>
            <person name="Watson M."/>
            <person name="Adriaenssens E.M."/>
            <person name="Foster-Nyarko E."/>
            <person name="Jarju S."/>
            <person name="Secka A."/>
            <person name="Antonio M."/>
            <person name="Oren A."/>
            <person name="Chaudhuri R.R."/>
            <person name="La Ragione R."/>
            <person name="Hildebrand F."/>
            <person name="Pallen M.J."/>
        </authorList>
    </citation>
    <scope>NUCLEOTIDE SEQUENCE</scope>
    <source>
        <strain evidence="1">CHK158-818</strain>
    </source>
</reference>
<protein>
    <recommendedName>
        <fullName evidence="3">Lipoprotein</fullName>
    </recommendedName>
</protein>
<evidence type="ECO:0008006" key="3">
    <source>
        <dbReference type="Google" id="ProtNLM"/>
    </source>
</evidence>
<evidence type="ECO:0000313" key="1">
    <source>
        <dbReference type="EMBL" id="HIU55473.1"/>
    </source>
</evidence>
<name>A0A9D1M8G4_9BACT</name>
<dbReference type="PANTHER" id="PTHR41339:SF1">
    <property type="entry name" value="SECRETED PROTEIN"/>
    <property type="match status" value="1"/>
</dbReference>
<dbReference type="Proteomes" id="UP000824112">
    <property type="component" value="Unassembled WGS sequence"/>
</dbReference>